<keyword evidence="4" id="KW-1185">Reference proteome</keyword>
<dbReference type="Proteomes" id="UP001589788">
    <property type="component" value="Unassembled WGS sequence"/>
</dbReference>
<evidence type="ECO:0000256" key="2">
    <source>
        <dbReference type="SAM" id="Phobius"/>
    </source>
</evidence>
<feature type="transmembrane region" description="Helical" evidence="2">
    <location>
        <begin position="123"/>
        <end position="156"/>
    </location>
</feature>
<evidence type="ECO:0000313" key="3">
    <source>
        <dbReference type="EMBL" id="MFC0081811.1"/>
    </source>
</evidence>
<evidence type="ECO:0000256" key="1">
    <source>
        <dbReference type="SAM" id="MobiDB-lite"/>
    </source>
</evidence>
<feature type="transmembrane region" description="Helical" evidence="2">
    <location>
        <begin position="71"/>
        <end position="93"/>
    </location>
</feature>
<evidence type="ECO:0000313" key="4">
    <source>
        <dbReference type="Proteomes" id="UP001589788"/>
    </source>
</evidence>
<keyword evidence="2" id="KW-0812">Transmembrane</keyword>
<protein>
    <recommendedName>
        <fullName evidence="5">Exosortase/archaeosortase family protein</fullName>
    </recommendedName>
</protein>
<dbReference type="RefSeq" id="WP_248107552.1">
    <property type="nucleotide sequence ID" value="NZ_JAKHEX010000010.1"/>
</dbReference>
<name>A0ABV6C290_9ACTN</name>
<feature type="region of interest" description="Disordered" evidence="1">
    <location>
        <begin position="169"/>
        <end position="194"/>
    </location>
</feature>
<proteinExistence type="predicted"/>
<sequence>MSTGRMAMRQVLLVMVFVGVGFLILEMPFRLMEVALSGGLLAALHVPDVLGTSGVDMFVHHAGTSQEIELILAPQCSSLPAVLAIFGLAYPMARVTGPRIYKGAALASAIALVGNIVRTDAVIFVGVFFGFIALVLFHTWVAAIFDFAAVLLGWILMVRMQLPADRDVAGSGRPGPPPAAGGPAGRVLPLSERP</sequence>
<accession>A0ABV6C290</accession>
<gene>
    <name evidence="3" type="ORF">ACFFRE_06585</name>
</gene>
<dbReference type="EMBL" id="JBHLYQ010000049">
    <property type="protein sequence ID" value="MFC0081811.1"/>
    <property type="molecule type" value="Genomic_DNA"/>
</dbReference>
<evidence type="ECO:0008006" key="5">
    <source>
        <dbReference type="Google" id="ProtNLM"/>
    </source>
</evidence>
<comment type="caution">
    <text evidence="3">The sequence shown here is derived from an EMBL/GenBank/DDBJ whole genome shotgun (WGS) entry which is preliminary data.</text>
</comment>
<organism evidence="3 4">
    <name type="scientific">Aciditerrimonas ferrireducens</name>
    <dbReference type="NCBI Taxonomy" id="667306"/>
    <lineage>
        <taxon>Bacteria</taxon>
        <taxon>Bacillati</taxon>
        <taxon>Actinomycetota</taxon>
        <taxon>Acidimicrobiia</taxon>
        <taxon>Acidimicrobiales</taxon>
        <taxon>Acidimicrobiaceae</taxon>
        <taxon>Aciditerrimonas</taxon>
    </lineage>
</organism>
<keyword evidence="2" id="KW-0472">Membrane</keyword>
<reference evidence="3 4" key="1">
    <citation type="submission" date="2024-09" db="EMBL/GenBank/DDBJ databases">
        <authorList>
            <person name="Sun Q."/>
            <person name="Mori K."/>
        </authorList>
    </citation>
    <scope>NUCLEOTIDE SEQUENCE [LARGE SCALE GENOMIC DNA]</scope>
    <source>
        <strain evidence="3 4">JCM 15389</strain>
    </source>
</reference>
<feature type="compositionally biased region" description="Low complexity" evidence="1">
    <location>
        <begin position="185"/>
        <end position="194"/>
    </location>
</feature>
<keyword evidence="2" id="KW-1133">Transmembrane helix</keyword>